<reference evidence="2" key="1">
    <citation type="submission" date="2016-10" db="EMBL/GenBank/DDBJ databases">
        <authorList>
            <person name="Varghese N."/>
            <person name="Submissions S."/>
        </authorList>
    </citation>
    <scope>NUCLEOTIDE SEQUENCE [LARGE SCALE GENOMIC DNA]</scope>
    <source>
        <strain evidence="2">DSM 17933</strain>
    </source>
</reference>
<protein>
    <submittedName>
        <fullName evidence="1">Uncharacterized protein</fullName>
    </submittedName>
</protein>
<dbReference type="EMBL" id="FNCH01000001">
    <property type="protein sequence ID" value="SDF63802.1"/>
    <property type="molecule type" value="Genomic_DNA"/>
</dbReference>
<gene>
    <name evidence="1" type="ORF">SAMN05421827_10156</name>
</gene>
<proteinExistence type="predicted"/>
<sequence length="67" mass="7574">MLTSTIISLVAAAAEKFIDSTKFNADKKANRLLVLLQPARARLNRFQMQLLSVKMQLKITLSRPMEV</sequence>
<evidence type="ECO:0000313" key="1">
    <source>
        <dbReference type="EMBL" id="SDF63802.1"/>
    </source>
</evidence>
<accession>A0A1G7MPV6</accession>
<dbReference type="AlphaFoldDB" id="A0A1G7MPV6"/>
<dbReference type="RefSeq" id="WP_090496067.1">
    <property type="nucleotide sequence ID" value="NZ_FNCH01000001.1"/>
</dbReference>
<keyword evidence="2" id="KW-1185">Reference proteome</keyword>
<dbReference type="STRING" id="405671.SAMN05421827_10156"/>
<name>A0A1G7MPV6_9SPHI</name>
<organism evidence="1 2">
    <name type="scientific">Pedobacter terrae</name>
    <dbReference type="NCBI Taxonomy" id="405671"/>
    <lineage>
        <taxon>Bacteria</taxon>
        <taxon>Pseudomonadati</taxon>
        <taxon>Bacteroidota</taxon>
        <taxon>Sphingobacteriia</taxon>
        <taxon>Sphingobacteriales</taxon>
        <taxon>Sphingobacteriaceae</taxon>
        <taxon>Pedobacter</taxon>
    </lineage>
</organism>
<dbReference type="Proteomes" id="UP000199643">
    <property type="component" value="Unassembled WGS sequence"/>
</dbReference>
<evidence type="ECO:0000313" key="2">
    <source>
        <dbReference type="Proteomes" id="UP000199643"/>
    </source>
</evidence>